<gene>
    <name evidence="2" type="ORF">GMA92_09705</name>
</gene>
<protein>
    <submittedName>
        <fullName evidence="2">VTC domain-containing protein</fullName>
    </submittedName>
</protein>
<proteinExistence type="predicted"/>
<evidence type="ECO:0000259" key="1">
    <source>
        <dbReference type="Pfam" id="PF09359"/>
    </source>
</evidence>
<dbReference type="AlphaFoldDB" id="A0A9X4XEW4"/>
<accession>A0A9X4XEW4</accession>
<reference evidence="2 3" key="1">
    <citation type="journal article" date="2019" name="Nat. Med.">
        <title>A library of human gut bacterial isolates paired with longitudinal multiomics data enables mechanistic microbiome research.</title>
        <authorList>
            <person name="Poyet M."/>
            <person name="Groussin M."/>
            <person name="Gibbons S.M."/>
            <person name="Avila-Pacheco J."/>
            <person name="Jiang X."/>
            <person name="Kearney S.M."/>
            <person name="Perrotta A.R."/>
            <person name="Berdy B."/>
            <person name="Zhao S."/>
            <person name="Lieberman T.D."/>
            <person name="Swanson P.K."/>
            <person name="Smith M."/>
            <person name="Roesemann S."/>
            <person name="Alexander J.E."/>
            <person name="Rich S.A."/>
            <person name="Livny J."/>
            <person name="Vlamakis H."/>
            <person name="Clish C."/>
            <person name="Bullock K."/>
            <person name="Deik A."/>
            <person name="Scott J."/>
            <person name="Pierce K.A."/>
            <person name="Xavier R.J."/>
            <person name="Alm E.J."/>
        </authorList>
    </citation>
    <scope>NUCLEOTIDE SEQUENCE [LARGE SCALE GENOMIC DNA]</scope>
    <source>
        <strain evidence="2 3">BIOML-A198</strain>
    </source>
</reference>
<dbReference type="Gene3D" id="3.20.100.30">
    <property type="entry name" value="VTC, catalytic tunnel domain"/>
    <property type="match status" value="1"/>
</dbReference>
<feature type="domain" description="VTC" evidence="1">
    <location>
        <begin position="7"/>
        <end position="233"/>
    </location>
</feature>
<evidence type="ECO:0000313" key="2">
    <source>
        <dbReference type="EMBL" id="MTK21693.1"/>
    </source>
</evidence>
<dbReference type="EMBL" id="WMQE01000021">
    <property type="protein sequence ID" value="MTK21693.1"/>
    <property type="molecule type" value="Genomic_DNA"/>
</dbReference>
<dbReference type="Proteomes" id="UP000487649">
    <property type="component" value="Unassembled WGS sequence"/>
</dbReference>
<organism evidence="2 3">
    <name type="scientific">Turicibacter sanguinis</name>
    <dbReference type="NCBI Taxonomy" id="154288"/>
    <lineage>
        <taxon>Bacteria</taxon>
        <taxon>Bacillati</taxon>
        <taxon>Bacillota</taxon>
        <taxon>Erysipelotrichia</taxon>
        <taxon>Erysipelotrichales</taxon>
        <taxon>Turicibacteraceae</taxon>
        <taxon>Turicibacter</taxon>
    </lineage>
</organism>
<evidence type="ECO:0000313" key="3">
    <source>
        <dbReference type="Proteomes" id="UP000487649"/>
    </source>
</evidence>
<dbReference type="GO" id="GO:0006799">
    <property type="term" value="P:polyphosphate biosynthetic process"/>
    <property type="evidence" value="ECO:0007669"/>
    <property type="project" value="UniProtKB-ARBA"/>
</dbReference>
<comment type="caution">
    <text evidence="2">The sequence shown here is derived from an EMBL/GenBank/DDBJ whole genome shotgun (WGS) entry which is preliminary data.</text>
</comment>
<dbReference type="InterPro" id="IPR042267">
    <property type="entry name" value="VTC_sf"/>
</dbReference>
<dbReference type="InterPro" id="IPR018966">
    <property type="entry name" value="VTC_domain"/>
</dbReference>
<dbReference type="RefSeq" id="WP_006785588.1">
    <property type="nucleotide sequence ID" value="NZ_CABJBH010000004.1"/>
</dbReference>
<dbReference type="CDD" id="cd07750">
    <property type="entry name" value="PolyPPase_VTC_like"/>
    <property type="match status" value="1"/>
</dbReference>
<dbReference type="Pfam" id="PF09359">
    <property type="entry name" value="VTC"/>
    <property type="match status" value="1"/>
</dbReference>
<sequence length="265" mass="31697">MAITSFKRYEKKFMLTQEQFNHLMPKLKEYMNEDEHSQDGGTYHIYNIYYDNETHDVIRHSISKPYYKEKLRLRSYHVVHQQEETVFLELKKKIDGVVNKRRVVLSLAESQAFLEHGIRPMTKNYMGEQVLNEIEYYLKQNPVQPKVYIAYERFALFGKDDRSIRITFDFNIVSRRHDLSLQKDNYGEKILKEGMYLMEVKISDAIPIWLTQILSELSIYNSSFSKYGNEYQKYIKEINNRKGSVQVCYNPSYRQQENPLPLLTP</sequence>
<name>A0A9X4XEW4_9FIRM</name>